<dbReference type="Pfam" id="PF00891">
    <property type="entry name" value="Methyltransf_2"/>
    <property type="match status" value="1"/>
</dbReference>
<dbReference type="AlphaFoldDB" id="A0AAJ0CUZ6"/>
<dbReference type="InterPro" id="IPR036388">
    <property type="entry name" value="WH-like_DNA-bd_sf"/>
</dbReference>
<evidence type="ECO:0000256" key="3">
    <source>
        <dbReference type="ARBA" id="ARBA00022691"/>
    </source>
</evidence>
<evidence type="ECO:0000259" key="5">
    <source>
        <dbReference type="Pfam" id="PF00891"/>
    </source>
</evidence>
<keyword evidence="1" id="KW-0489">Methyltransferase</keyword>
<gene>
    <name evidence="6" type="primary">CMT1</name>
    <name evidence="6" type="ORF">QQS21_003022</name>
</gene>
<dbReference type="GO" id="GO:0032259">
    <property type="term" value="P:methylation"/>
    <property type="evidence" value="ECO:0007669"/>
    <property type="project" value="UniProtKB-KW"/>
</dbReference>
<evidence type="ECO:0000256" key="1">
    <source>
        <dbReference type="ARBA" id="ARBA00022603"/>
    </source>
</evidence>
<keyword evidence="3" id="KW-0949">S-adenosyl-L-methionine</keyword>
<dbReference type="EMBL" id="JASWJB010000038">
    <property type="protein sequence ID" value="KAK2608453.1"/>
    <property type="molecule type" value="Genomic_DNA"/>
</dbReference>
<feature type="domain" description="O-methyltransferase C-terminal" evidence="5">
    <location>
        <begin position="295"/>
        <end position="461"/>
    </location>
</feature>
<feature type="compositionally biased region" description="Polar residues" evidence="4">
    <location>
        <begin position="30"/>
        <end position="49"/>
    </location>
</feature>
<evidence type="ECO:0000256" key="4">
    <source>
        <dbReference type="SAM" id="MobiDB-lite"/>
    </source>
</evidence>
<proteinExistence type="predicted"/>
<dbReference type="PROSITE" id="PS51683">
    <property type="entry name" value="SAM_OMT_II"/>
    <property type="match status" value="1"/>
</dbReference>
<name>A0AAJ0CUZ6_9HYPO</name>
<evidence type="ECO:0000313" key="7">
    <source>
        <dbReference type="Proteomes" id="UP001251528"/>
    </source>
</evidence>
<sequence length="500" mass="56157">MGKFKVPSWLQTPPAGVTNGSDAEKKQQNRRSFTGFSQHIRTKQKSPALTSKPAEESSSKAEISRLLTLARKITAEAEKLEKYLKENELPQPGFGVDAPQDFPELPSEIQQSRQEIAFATRQLGDLVRGPRESVRWGVWSFLDTLSLQIINNYGIAKLVPINEPITFQELQTKTVLDPTNLVRALRHTMTNHIFCEPKPGWVGHTAASRLLAEDSALQDWVGFNSEDIFPAAANVLKSLREYPEATSLTTTGFNFAFETVDKEPMFVTFGKDPARAKRMGGAMASLTGGEGYELSHFVDTYDFSEVDQQGGTLVDIGGSHGFVCVDLARKWKHMKFIVQDLPKTVNSAPKPICEIETVAERIQFEAHDFFQEQPVKDADVYFFRWIIHNYSTPYAIKLLKNLVPALKPGARVIINDHCLREAGSENPWDEKLIRSMDMVMLTLLNAQEREEQEFKALFNAADHRFVFKGVTRTPGCRMSVVEAVWEPIAVCDITSVETSE</sequence>
<dbReference type="PANTHER" id="PTHR43712">
    <property type="entry name" value="PUTATIVE (AFU_ORTHOLOGUE AFUA_4G14580)-RELATED"/>
    <property type="match status" value="1"/>
</dbReference>
<organism evidence="6 7">
    <name type="scientific">Conoideocrella luteorostrata</name>
    <dbReference type="NCBI Taxonomy" id="1105319"/>
    <lineage>
        <taxon>Eukaryota</taxon>
        <taxon>Fungi</taxon>
        <taxon>Dikarya</taxon>
        <taxon>Ascomycota</taxon>
        <taxon>Pezizomycotina</taxon>
        <taxon>Sordariomycetes</taxon>
        <taxon>Hypocreomycetidae</taxon>
        <taxon>Hypocreales</taxon>
        <taxon>Clavicipitaceae</taxon>
        <taxon>Conoideocrella</taxon>
    </lineage>
</organism>
<dbReference type="SUPFAM" id="SSF46785">
    <property type="entry name" value="Winged helix' DNA-binding domain"/>
    <property type="match status" value="1"/>
</dbReference>
<dbReference type="PANTHER" id="PTHR43712:SF16">
    <property type="entry name" value="O-METHYLTRANSFERASE ELCB"/>
    <property type="match status" value="1"/>
</dbReference>
<dbReference type="GO" id="GO:0008171">
    <property type="term" value="F:O-methyltransferase activity"/>
    <property type="evidence" value="ECO:0007669"/>
    <property type="project" value="InterPro"/>
</dbReference>
<dbReference type="Gene3D" id="3.40.50.150">
    <property type="entry name" value="Vaccinia Virus protein VP39"/>
    <property type="match status" value="1"/>
</dbReference>
<comment type="caution">
    <text evidence="6">The sequence shown here is derived from an EMBL/GenBank/DDBJ whole genome shotgun (WGS) entry which is preliminary data.</text>
</comment>
<reference evidence="6" key="1">
    <citation type="submission" date="2023-06" db="EMBL/GenBank/DDBJ databases">
        <title>Conoideocrella luteorostrata (Hypocreales: Clavicipitaceae), a potential biocontrol fungus for elongate hemlock scale in United States Christmas tree production areas.</title>
        <authorList>
            <person name="Barrett H."/>
            <person name="Lovett B."/>
            <person name="Macias A.M."/>
            <person name="Stajich J.E."/>
            <person name="Kasson M.T."/>
        </authorList>
    </citation>
    <scope>NUCLEOTIDE SEQUENCE</scope>
    <source>
        <strain evidence="6">ARSEF 14590</strain>
    </source>
</reference>
<keyword evidence="7" id="KW-1185">Reference proteome</keyword>
<dbReference type="Proteomes" id="UP001251528">
    <property type="component" value="Unassembled WGS sequence"/>
</dbReference>
<dbReference type="InterPro" id="IPR036390">
    <property type="entry name" value="WH_DNA-bd_sf"/>
</dbReference>
<dbReference type="InterPro" id="IPR016461">
    <property type="entry name" value="COMT-like"/>
</dbReference>
<protein>
    <submittedName>
        <fullName evidence="6">Alpha-1,3-mannosyltransferase cmt1</fullName>
    </submittedName>
</protein>
<dbReference type="SUPFAM" id="SSF53335">
    <property type="entry name" value="S-adenosyl-L-methionine-dependent methyltransferases"/>
    <property type="match status" value="1"/>
</dbReference>
<dbReference type="InterPro" id="IPR001077">
    <property type="entry name" value="COMT_C"/>
</dbReference>
<feature type="region of interest" description="Disordered" evidence="4">
    <location>
        <begin position="1"/>
        <end position="61"/>
    </location>
</feature>
<evidence type="ECO:0000256" key="2">
    <source>
        <dbReference type="ARBA" id="ARBA00022679"/>
    </source>
</evidence>
<evidence type="ECO:0000313" key="6">
    <source>
        <dbReference type="EMBL" id="KAK2608453.1"/>
    </source>
</evidence>
<dbReference type="InterPro" id="IPR029063">
    <property type="entry name" value="SAM-dependent_MTases_sf"/>
</dbReference>
<accession>A0AAJ0CUZ6</accession>
<dbReference type="Gene3D" id="1.10.10.10">
    <property type="entry name" value="Winged helix-like DNA-binding domain superfamily/Winged helix DNA-binding domain"/>
    <property type="match status" value="1"/>
</dbReference>
<keyword evidence="2" id="KW-0808">Transferase</keyword>